<organism evidence="1 2">
    <name type="scientific">Blomia tropicalis</name>
    <name type="common">Mite</name>
    <dbReference type="NCBI Taxonomy" id="40697"/>
    <lineage>
        <taxon>Eukaryota</taxon>
        <taxon>Metazoa</taxon>
        <taxon>Ecdysozoa</taxon>
        <taxon>Arthropoda</taxon>
        <taxon>Chelicerata</taxon>
        <taxon>Arachnida</taxon>
        <taxon>Acari</taxon>
        <taxon>Acariformes</taxon>
        <taxon>Sarcoptiformes</taxon>
        <taxon>Astigmata</taxon>
        <taxon>Glycyphagoidea</taxon>
        <taxon>Echimyopodidae</taxon>
        <taxon>Blomia</taxon>
    </lineage>
</organism>
<dbReference type="AlphaFoldDB" id="A0A9Q0MFT5"/>
<name>A0A9Q0MFT5_BLOTA</name>
<dbReference type="EMBL" id="JAPWDV010000001">
    <property type="protein sequence ID" value="KAJ6224353.1"/>
    <property type="molecule type" value="Genomic_DNA"/>
</dbReference>
<evidence type="ECO:0000313" key="1">
    <source>
        <dbReference type="EMBL" id="KAJ6224353.1"/>
    </source>
</evidence>
<reference evidence="1" key="1">
    <citation type="submission" date="2022-12" db="EMBL/GenBank/DDBJ databases">
        <title>Genome assemblies of Blomia tropicalis.</title>
        <authorList>
            <person name="Cui Y."/>
        </authorList>
    </citation>
    <scope>NUCLEOTIDE SEQUENCE</scope>
    <source>
        <tissue evidence="1">Adult mites</tissue>
    </source>
</reference>
<keyword evidence="2" id="KW-1185">Reference proteome</keyword>
<proteinExistence type="predicted"/>
<gene>
    <name evidence="1" type="ORF">RDWZM_002898</name>
</gene>
<comment type="caution">
    <text evidence="1">The sequence shown here is derived from an EMBL/GenBank/DDBJ whole genome shotgun (WGS) entry which is preliminary data.</text>
</comment>
<accession>A0A9Q0MFT5</accession>
<evidence type="ECO:0000313" key="2">
    <source>
        <dbReference type="Proteomes" id="UP001142055"/>
    </source>
</evidence>
<sequence>MQFIAHLWPRLRQDTERHFTTDHIAGRATTPTKHCLFGRFLPYRNAHVSSEKVTGGIFVHRKCRINGSTDSLFSYPLGHTFMTLGKGTTRTRLV</sequence>
<protein>
    <submittedName>
        <fullName evidence="1">Uncharacterized protein</fullName>
    </submittedName>
</protein>
<dbReference type="Proteomes" id="UP001142055">
    <property type="component" value="Chromosome 1"/>
</dbReference>